<sequence>MEERRDCLFSIRLGPLQLRALGCLQIPGNRNIHLSPSLRTAAPIFCQMRGHGARVELTSRGGGATRMNQLSLMMYSARGWATVINDCTTRGEERTASPRLHLGSSTPALMKRAWAEQTGKTERNVEGVLERQIAPALVSPESSRALPSPEPLPAATDAAERRSVYRLFTRRLLGSTPAAPRGGRGEGGTESVASAPGPRDDGV</sequence>
<feature type="region of interest" description="Disordered" evidence="1">
    <location>
        <begin position="139"/>
        <end position="203"/>
    </location>
</feature>
<dbReference type="Proteomes" id="UP001152622">
    <property type="component" value="Chromosome 5"/>
</dbReference>
<reference evidence="2" key="1">
    <citation type="journal article" date="2023" name="Science">
        <title>Genome structures resolve the early diversification of teleost fishes.</title>
        <authorList>
            <person name="Parey E."/>
            <person name="Louis A."/>
            <person name="Montfort J."/>
            <person name="Bouchez O."/>
            <person name="Roques C."/>
            <person name="Iampietro C."/>
            <person name="Lluch J."/>
            <person name="Castinel A."/>
            <person name="Donnadieu C."/>
            <person name="Desvignes T."/>
            <person name="Floi Bucao C."/>
            <person name="Jouanno E."/>
            <person name="Wen M."/>
            <person name="Mejri S."/>
            <person name="Dirks R."/>
            <person name="Jansen H."/>
            <person name="Henkel C."/>
            <person name="Chen W.J."/>
            <person name="Zahm M."/>
            <person name="Cabau C."/>
            <person name="Klopp C."/>
            <person name="Thompson A.W."/>
            <person name="Robinson-Rechavi M."/>
            <person name="Braasch I."/>
            <person name="Lecointre G."/>
            <person name="Bobe J."/>
            <person name="Postlethwait J.H."/>
            <person name="Berthelot C."/>
            <person name="Roest Crollius H."/>
            <person name="Guiguen Y."/>
        </authorList>
    </citation>
    <scope>NUCLEOTIDE SEQUENCE</scope>
    <source>
        <strain evidence="2">WJC10195</strain>
    </source>
</reference>
<evidence type="ECO:0000313" key="2">
    <source>
        <dbReference type="EMBL" id="KAJ8359289.1"/>
    </source>
</evidence>
<name>A0A9Q1FID1_SYNKA</name>
<dbReference type="AlphaFoldDB" id="A0A9Q1FID1"/>
<accession>A0A9Q1FID1</accession>
<dbReference type="EMBL" id="JAINUF010000005">
    <property type="protein sequence ID" value="KAJ8359289.1"/>
    <property type="molecule type" value="Genomic_DNA"/>
</dbReference>
<keyword evidence="3" id="KW-1185">Reference proteome</keyword>
<organism evidence="2 3">
    <name type="scientific">Synaphobranchus kaupii</name>
    <name type="common">Kaup's arrowtooth eel</name>
    <dbReference type="NCBI Taxonomy" id="118154"/>
    <lineage>
        <taxon>Eukaryota</taxon>
        <taxon>Metazoa</taxon>
        <taxon>Chordata</taxon>
        <taxon>Craniata</taxon>
        <taxon>Vertebrata</taxon>
        <taxon>Euteleostomi</taxon>
        <taxon>Actinopterygii</taxon>
        <taxon>Neopterygii</taxon>
        <taxon>Teleostei</taxon>
        <taxon>Anguilliformes</taxon>
        <taxon>Synaphobranchidae</taxon>
        <taxon>Synaphobranchus</taxon>
    </lineage>
</organism>
<protein>
    <submittedName>
        <fullName evidence="2">Uncharacterized protein</fullName>
    </submittedName>
</protein>
<proteinExistence type="predicted"/>
<evidence type="ECO:0000256" key="1">
    <source>
        <dbReference type="SAM" id="MobiDB-lite"/>
    </source>
</evidence>
<evidence type="ECO:0000313" key="3">
    <source>
        <dbReference type="Proteomes" id="UP001152622"/>
    </source>
</evidence>
<comment type="caution">
    <text evidence="2">The sequence shown here is derived from an EMBL/GenBank/DDBJ whole genome shotgun (WGS) entry which is preliminary data.</text>
</comment>
<gene>
    <name evidence="2" type="ORF">SKAU_G00158140</name>
</gene>